<dbReference type="PROSITE" id="PS51257">
    <property type="entry name" value="PROKAR_LIPOPROTEIN"/>
    <property type="match status" value="1"/>
</dbReference>
<dbReference type="InterPro" id="IPR013783">
    <property type="entry name" value="Ig-like_fold"/>
</dbReference>
<evidence type="ECO:0000256" key="4">
    <source>
        <dbReference type="ARBA" id="ARBA00023295"/>
    </source>
</evidence>
<dbReference type="GO" id="GO:0030245">
    <property type="term" value="P:cellulose catabolic process"/>
    <property type="evidence" value="ECO:0007669"/>
    <property type="project" value="UniProtKB-KW"/>
</dbReference>
<evidence type="ECO:0000313" key="10">
    <source>
        <dbReference type="EMBL" id="URW79001.1"/>
    </source>
</evidence>
<organism evidence="10 11">
    <name type="scientific">Xiashengella succiniciproducens</name>
    <dbReference type="NCBI Taxonomy" id="2949635"/>
    <lineage>
        <taxon>Bacteria</taxon>
        <taxon>Pseudomonadati</taxon>
        <taxon>Bacteroidota</taxon>
        <taxon>Bacteroidia</taxon>
        <taxon>Marinilabiliales</taxon>
        <taxon>Marinilabiliaceae</taxon>
        <taxon>Xiashengella</taxon>
    </lineage>
</organism>
<accession>A0A9J6ZMS2</accession>
<evidence type="ECO:0000256" key="6">
    <source>
        <dbReference type="PROSITE-ProRule" id="PRU10060"/>
    </source>
</evidence>
<dbReference type="InterPro" id="IPR014756">
    <property type="entry name" value="Ig_E-set"/>
</dbReference>
<keyword evidence="7" id="KW-0136">Cellulose degradation</keyword>
<keyword evidence="7" id="KW-0732">Signal</keyword>
<evidence type="ECO:0000256" key="3">
    <source>
        <dbReference type="ARBA" id="ARBA00023277"/>
    </source>
</evidence>
<dbReference type="SUPFAM" id="SSF81296">
    <property type="entry name" value="E set domains"/>
    <property type="match status" value="1"/>
</dbReference>
<dbReference type="GO" id="GO:0008810">
    <property type="term" value="F:cellulase activity"/>
    <property type="evidence" value="ECO:0007669"/>
    <property type="project" value="UniProtKB-EC"/>
</dbReference>
<dbReference type="AlphaFoldDB" id="A0A9J6ZMS2"/>
<feature type="chain" id="PRO_5039963697" description="Endoglucanase" evidence="7">
    <location>
        <begin position="22"/>
        <end position="574"/>
    </location>
</feature>
<evidence type="ECO:0000313" key="11">
    <source>
        <dbReference type="Proteomes" id="UP001056426"/>
    </source>
</evidence>
<evidence type="ECO:0000256" key="5">
    <source>
        <dbReference type="ARBA" id="ARBA00023326"/>
    </source>
</evidence>
<keyword evidence="11" id="KW-1185">Reference proteome</keyword>
<dbReference type="InterPro" id="IPR008928">
    <property type="entry name" value="6-hairpin_glycosidase_sf"/>
</dbReference>
<dbReference type="InterPro" id="IPR012341">
    <property type="entry name" value="6hp_glycosidase-like_sf"/>
</dbReference>
<comment type="similarity">
    <text evidence="1 6 7">Belongs to the glycosyl hydrolase 9 (cellulase E) family.</text>
</comment>
<reference evidence="10" key="1">
    <citation type="submission" date="2022-05" db="EMBL/GenBank/DDBJ databases">
        <authorList>
            <person name="Sun X."/>
        </authorList>
    </citation>
    <scope>NUCLEOTIDE SEQUENCE</scope>
    <source>
        <strain evidence="10">Ai-910</strain>
    </source>
</reference>
<evidence type="ECO:0000259" key="9">
    <source>
        <dbReference type="Pfam" id="PF02927"/>
    </source>
</evidence>
<dbReference type="Gene3D" id="2.60.40.10">
    <property type="entry name" value="Immunoglobulins"/>
    <property type="match status" value="1"/>
</dbReference>
<dbReference type="EC" id="3.2.1.4" evidence="7"/>
<dbReference type="Gene3D" id="1.50.10.10">
    <property type="match status" value="1"/>
</dbReference>
<dbReference type="KEGG" id="alkq:M9189_09055"/>
<evidence type="ECO:0000256" key="2">
    <source>
        <dbReference type="ARBA" id="ARBA00022801"/>
    </source>
</evidence>
<sequence>MKSDMYRYLSALFFTALLLVACNGKDNHSAEDVLKYNQVGYFTSGPKLVLLDDQYEEILIKDLDGKLVLRVFADSAKFWEPSGDTVRRADFSWLNSKGTFLLEIPGCDVRYQITVSDKPYDEVVRAAIKAFYYNRTAIPLEEKYAGYWYRQAGHPDTVVYVHASAATEQRPEGTVISSPLGWYDAGDYNKYVVNSAITTYTLLKALKDYREYFDTLGVNIPESGSGLPDLLSETLFNLRWVLTMQDPFDGGVYHKLTSKQFDDFIMPHESLSDRYVVAKSTAAALDFTALNAAASRILRDYEELLPGLADSCLAAAKLAWNWALQHPDVYYKQPEDIVTGAYGDWNLNDEWYWAASELFIASGDPNAKNLVVTYYDQPSVPNWMDVRTLGTMSLLENPELEGELSLPLSEDFIALADDLVSVWENSPYAVSIQSFAWGSNSTVANEGMLKMCAYRLSGNRKYLESAISDLDYILGRNATGYCFVTGFGEKRVMNIHHRPSEADGIHEPIPGFLAGGPNLDVLTDCSDDGNERSPFPAKSYVDMVCSYSTNEIAINWNAPLVYLVGAINASAMTK</sequence>
<dbReference type="InterPro" id="IPR001701">
    <property type="entry name" value="Glyco_hydro_9"/>
</dbReference>
<proteinExistence type="inferred from homology"/>
<keyword evidence="2 6" id="KW-0378">Hydrolase</keyword>
<dbReference type="CDD" id="cd02850">
    <property type="entry name" value="E_set_Cellulase_N"/>
    <property type="match status" value="1"/>
</dbReference>
<name>A0A9J6ZMS2_9BACT</name>
<protein>
    <recommendedName>
        <fullName evidence="7">Endoglucanase</fullName>
        <ecNumber evidence="7">3.2.1.4</ecNumber>
    </recommendedName>
</protein>
<evidence type="ECO:0000256" key="1">
    <source>
        <dbReference type="ARBA" id="ARBA00007072"/>
    </source>
</evidence>
<keyword evidence="4 6" id="KW-0326">Glycosidase</keyword>
<feature type="active site" evidence="6">
    <location>
        <position position="542"/>
    </location>
</feature>
<dbReference type="RefSeq" id="WP_250722522.1">
    <property type="nucleotide sequence ID" value="NZ_CP098400.1"/>
</dbReference>
<dbReference type="InterPro" id="IPR033126">
    <property type="entry name" value="Glyco_hydro_9_Asp/Glu_AS"/>
</dbReference>
<dbReference type="Pfam" id="PF02927">
    <property type="entry name" value="CelD_N"/>
    <property type="match status" value="1"/>
</dbReference>
<dbReference type="PROSITE" id="PS00698">
    <property type="entry name" value="GH9_3"/>
    <property type="match status" value="1"/>
</dbReference>
<feature type="domain" description="Glycoside hydrolase family 9" evidence="8">
    <location>
        <begin position="120"/>
        <end position="563"/>
    </location>
</feature>
<feature type="domain" description="Cellulase Ig-like" evidence="9">
    <location>
        <begin position="34"/>
        <end position="107"/>
    </location>
</feature>
<reference evidence="10" key="2">
    <citation type="submission" date="2022-06" db="EMBL/GenBank/DDBJ databases">
        <title>Xiashengella guii gen. nov. sp. nov., a bacterium isolated form anaerobic digestion tank.</title>
        <authorList>
            <person name="Huang H."/>
        </authorList>
    </citation>
    <scope>NUCLEOTIDE SEQUENCE</scope>
    <source>
        <strain evidence="10">Ai-910</strain>
    </source>
</reference>
<dbReference type="SUPFAM" id="SSF48208">
    <property type="entry name" value="Six-hairpin glycosidases"/>
    <property type="match status" value="1"/>
</dbReference>
<gene>
    <name evidence="10" type="ORF">M9189_09055</name>
</gene>
<comment type="catalytic activity">
    <reaction evidence="7">
        <text>Endohydrolysis of (1-&gt;4)-beta-D-glucosidic linkages in cellulose, lichenin and cereal beta-D-glucans.</text>
        <dbReference type="EC" id="3.2.1.4"/>
    </reaction>
</comment>
<dbReference type="EMBL" id="CP098400">
    <property type="protein sequence ID" value="URW79001.1"/>
    <property type="molecule type" value="Genomic_DNA"/>
</dbReference>
<dbReference type="Pfam" id="PF00759">
    <property type="entry name" value="Glyco_hydro_9"/>
    <property type="match status" value="1"/>
</dbReference>
<keyword evidence="5 6" id="KW-0624">Polysaccharide degradation</keyword>
<evidence type="ECO:0000256" key="7">
    <source>
        <dbReference type="RuleBase" id="RU361166"/>
    </source>
</evidence>
<dbReference type="Proteomes" id="UP001056426">
    <property type="component" value="Chromosome"/>
</dbReference>
<dbReference type="PANTHER" id="PTHR22298">
    <property type="entry name" value="ENDO-1,4-BETA-GLUCANASE"/>
    <property type="match status" value="1"/>
</dbReference>
<feature type="signal peptide" evidence="7">
    <location>
        <begin position="1"/>
        <end position="21"/>
    </location>
</feature>
<feature type="active site" evidence="6">
    <location>
        <position position="551"/>
    </location>
</feature>
<dbReference type="InterPro" id="IPR004197">
    <property type="entry name" value="Cellulase_Ig-like"/>
</dbReference>
<evidence type="ECO:0000259" key="8">
    <source>
        <dbReference type="Pfam" id="PF00759"/>
    </source>
</evidence>
<keyword evidence="3 6" id="KW-0119">Carbohydrate metabolism</keyword>